<dbReference type="EMBL" id="CAICTM010000378">
    <property type="protein sequence ID" value="CAB9509205.1"/>
    <property type="molecule type" value="Genomic_DNA"/>
</dbReference>
<feature type="region of interest" description="Disordered" evidence="10">
    <location>
        <begin position="1"/>
        <end position="87"/>
    </location>
</feature>
<evidence type="ECO:0000256" key="4">
    <source>
        <dbReference type="ARBA" id="ARBA00022824"/>
    </source>
</evidence>
<comment type="similarity">
    <text evidence="1 9">Belongs to the YIF1 family.</text>
</comment>
<comment type="caution">
    <text evidence="11">The sequence shown here is derived from an EMBL/GenBank/DDBJ whole genome shotgun (WGS) entry which is preliminary data.</text>
</comment>
<feature type="transmembrane region" description="Helical" evidence="9">
    <location>
        <begin position="160"/>
        <end position="182"/>
    </location>
</feature>
<protein>
    <recommendedName>
        <fullName evidence="9">Protein YIF1</fullName>
    </recommendedName>
</protein>
<evidence type="ECO:0000256" key="3">
    <source>
        <dbReference type="ARBA" id="ARBA00022692"/>
    </source>
</evidence>
<dbReference type="GO" id="GO:0031267">
    <property type="term" value="F:small GTPase binding"/>
    <property type="evidence" value="ECO:0007669"/>
    <property type="project" value="InterPro"/>
</dbReference>
<organism evidence="11 12">
    <name type="scientific">Seminavis robusta</name>
    <dbReference type="NCBI Taxonomy" id="568900"/>
    <lineage>
        <taxon>Eukaryota</taxon>
        <taxon>Sar</taxon>
        <taxon>Stramenopiles</taxon>
        <taxon>Ochrophyta</taxon>
        <taxon>Bacillariophyta</taxon>
        <taxon>Bacillariophyceae</taxon>
        <taxon>Bacillariophycidae</taxon>
        <taxon>Naviculales</taxon>
        <taxon>Naviculaceae</taxon>
        <taxon>Seminavis</taxon>
    </lineage>
</organism>
<dbReference type="OrthoDB" id="10256463at2759"/>
<dbReference type="InterPro" id="IPR039765">
    <property type="entry name" value="Yip5/YIPF1/YIPF2"/>
</dbReference>
<gene>
    <name evidence="11" type="ORF">SEMRO_379_G130460.1</name>
</gene>
<evidence type="ECO:0000256" key="7">
    <source>
        <dbReference type="ARBA" id="ARBA00023034"/>
    </source>
</evidence>
<evidence type="ECO:0000256" key="2">
    <source>
        <dbReference type="ARBA" id="ARBA00022448"/>
    </source>
</evidence>
<keyword evidence="3 9" id="KW-0812">Transmembrane</keyword>
<feature type="transmembrane region" description="Helical" evidence="9">
    <location>
        <begin position="252"/>
        <end position="278"/>
    </location>
</feature>
<evidence type="ECO:0000256" key="9">
    <source>
        <dbReference type="RuleBase" id="RU368073"/>
    </source>
</evidence>
<feature type="compositionally biased region" description="Polar residues" evidence="10">
    <location>
        <begin position="51"/>
        <end position="62"/>
    </location>
</feature>
<reference evidence="11" key="1">
    <citation type="submission" date="2020-06" db="EMBL/GenBank/DDBJ databases">
        <authorList>
            <consortium name="Plant Systems Biology data submission"/>
        </authorList>
    </citation>
    <scope>NUCLEOTIDE SEQUENCE</scope>
    <source>
        <strain evidence="11">D6</strain>
    </source>
</reference>
<keyword evidence="5 9" id="KW-0653">Protein transport</keyword>
<feature type="transmembrane region" description="Helical" evidence="9">
    <location>
        <begin position="202"/>
        <end position="222"/>
    </location>
</feature>
<name>A0A9N8DVQ8_9STRA</name>
<evidence type="ECO:0000313" key="11">
    <source>
        <dbReference type="EMBL" id="CAB9509205.1"/>
    </source>
</evidence>
<evidence type="ECO:0000313" key="12">
    <source>
        <dbReference type="Proteomes" id="UP001153069"/>
    </source>
</evidence>
<evidence type="ECO:0000256" key="1">
    <source>
        <dbReference type="ARBA" id="ARBA00009727"/>
    </source>
</evidence>
<comment type="subcellular location">
    <subcellularLocation>
        <location evidence="9">Endoplasmic reticulum membrane</location>
        <topology evidence="9">Multi-pass membrane protein</topology>
    </subcellularLocation>
    <subcellularLocation>
        <location evidence="9">Golgi apparatus membrane</location>
        <topology evidence="9">Multi-pass membrane protein</topology>
    </subcellularLocation>
</comment>
<feature type="transmembrane region" description="Helical" evidence="9">
    <location>
        <begin position="298"/>
        <end position="318"/>
    </location>
</feature>
<comment type="function">
    <text evidence="9">Has a role in transport between endoplasmic reticulum and Golgi.</text>
</comment>
<keyword evidence="8 9" id="KW-0472">Membrane</keyword>
<evidence type="ECO:0000256" key="5">
    <source>
        <dbReference type="ARBA" id="ARBA00022927"/>
    </source>
</evidence>
<dbReference type="PANTHER" id="PTHR12822:SF2">
    <property type="entry name" value="PROTEIN YIPF"/>
    <property type="match status" value="1"/>
</dbReference>
<evidence type="ECO:0000256" key="8">
    <source>
        <dbReference type="ARBA" id="ARBA00023136"/>
    </source>
</evidence>
<keyword evidence="7 9" id="KW-0333">Golgi apparatus</keyword>
<dbReference type="Proteomes" id="UP001153069">
    <property type="component" value="Unassembled WGS sequence"/>
</dbReference>
<dbReference type="GO" id="GO:0000139">
    <property type="term" value="C:Golgi membrane"/>
    <property type="evidence" value="ECO:0007669"/>
    <property type="project" value="UniProtKB-SubCell"/>
</dbReference>
<feature type="compositionally biased region" description="Low complexity" evidence="10">
    <location>
        <begin position="32"/>
        <end position="46"/>
    </location>
</feature>
<accession>A0A9N8DVQ8</accession>
<dbReference type="GO" id="GO:0016192">
    <property type="term" value="P:vesicle-mediated transport"/>
    <property type="evidence" value="ECO:0007669"/>
    <property type="project" value="InterPro"/>
</dbReference>
<keyword evidence="2 9" id="KW-0813">Transport</keyword>
<evidence type="ECO:0000256" key="6">
    <source>
        <dbReference type="ARBA" id="ARBA00022989"/>
    </source>
</evidence>
<proteinExistence type="inferred from homology"/>
<evidence type="ECO:0000256" key="10">
    <source>
        <dbReference type="SAM" id="MobiDB-lite"/>
    </source>
</evidence>
<sequence>MMNSGDDDFPPNPFRTDGGGAPGFAQPPPQQQQPQFGQPQPQFGGQLDPVQANNHMNQGPQFQPSAAAMGMGGAMSPQQMDPTTPASTSTSWWGLCMACMRLDTYKRYFDVDTYDIQKRMIAAMTHFHQPQYFRDQVVGPENPNLGIDAATTSDLKGPDLYGPVWITFVLILMVAATANWSASLRYSNDVEAEFEYDINHLLHAWTFLTAFVFGVPSVFWLCTRCMSLQALTLPEWICYYGYSMVPYLPASILCTIPVNFIAWIVLMAATAASGLLVLRNASTPLLASDATAQKAPPLILAILVAHFIFFVAMGVTFYHHGKAHHAV</sequence>
<dbReference type="PANTHER" id="PTHR12822">
    <property type="entry name" value="PROTEIN YIPF"/>
    <property type="match status" value="1"/>
</dbReference>
<keyword evidence="12" id="KW-1185">Reference proteome</keyword>
<feature type="compositionally biased region" description="Low complexity" evidence="10">
    <location>
        <begin position="63"/>
        <end position="87"/>
    </location>
</feature>
<dbReference type="Pfam" id="PF03878">
    <property type="entry name" value="YIF1"/>
    <property type="match status" value="1"/>
</dbReference>
<keyword evidence="6 9" id="KW-1133">Transmembrane helix</keyword>
<dbReference type="AlphaFoldDB" id="A0A9N8DVQ8"/>
<dbReference type="InterPro" id="IPR005578">
    <property type="entry name" value="Yif1_fam"/>
</dbReference>
<keyword evidence="4 9" id="KW-0256">Endoplasmic reticulum</keyword>